<organism evidence="2 3">
    <name type="scientific">Kribbella lupini</name>
    <dbReference type="NCBI Taxonomy" id="291602"/>
    <lineage>
        <taxon>Bacteria</taxon>
        <taxon>Bacillati</taxon>
        <taxon>Actinomycetota</taxon>
        <taxon>Actinomycetes</taxon>
        <taxon>Propionibacteriales</taxon>
        <taxon>Kribbellaceae</taxon>
        <taxon>Kribbella</taxon>
    </lineage>
</organism>
<dbReference type="Gene3D" id="1.20.120.450">
    <property type="entry name" value="dinb family like domain"/>
    <property type="match status" value="1"/>
</dbReference>
<gene>
    <name evidence="2" type="ORF">GCM10009741_17260</name>
</gene>
<protein>
    <recommendedName>
        <fullName evidence="1">Mycothiol-dependent maleylpyruvate isomerase metal-binding domain-containing protein</fullName>
    </recommendedName>
</protein>
<evidence type="ECO:0000259" key="1">
    <source>
        <dbReference type="Pfam" id="PF11716"/>
    </source>
</evidence>
<keyword evidence="3" id="KW-1185">Reference proteome</keyword>
<sequence>MTLLTRATTDLIARTEAVPTAAWSNDTPCGITVQEVVDHVVAGNIFATRLLAGASASEATADLDTPPTDRLEALRTTCAAQLESFAHADRSRLLHHPSRDIDYPTFVRFRLGELVIHGWDLTVGAGLSTALDPTLAEGLWTLVEPHLEEMRAMGTYGTSTNTGTTLEARLLDAYGRA</sequence>
<evidence type="ECO:0000313" key="2">
    <source>
        <dbReference type="EMBL" id="GAA1518157.1"/>
    </source>
</evidence>
<feature type="domain" description="Mycothiol-dependent maleylpyruvate isomerase metal-binding" evidence="1">
    <location>
        <begin position="5"/>
        <end position="121"/>
    </location>
</feature>
<dbReference type="Pfam" id="PF11716">
    <property type="entry name" value="MDMPI_N"/>
    <property type="match status" value="1"/>
</dbReference>
<dbReference type="SUPFAM" id="SSF109854">
    <property type="entry name" value="DinB/YfiT-like putative metalloenzymes"/>
    <property type="match status" value="1"/>
</dbReference>
<dbReference type="Proteomes" id="UP001500363">
    <property type="component" value="Unassembled WGS sequence"/>
</dbReference>
<proteinExistence type="predicted"/>
<name>A0ABN2AFH1_9ACTN</name>
<dbReference type="EMBL" id="BAAANC010000001">
    <property type="protein sequence ID" value="GAA1518157.1"/>
    <property type="molecule type" value="Genomic_DNA"/>
</dbReference>
<accession>A0ABN2AFH1</accession>
<reference evidence="2 3" key="1">
    <citation type="journal article" date="2019" name="Int. J. Syst. Evol. Microbiol.">
        <title>The Global Catalogue of Microorganisms (GCM) 10K type strain sequencing project: providing services to taxonomists for standard genome sequencing and annotation.</title>
        <authorList>
            <consortium name="The Broad Institute Genomics Platform"/>
            <consortium name="The Broad Institute Genome Sequencing Center for Infectious Disease"/>
            <person name="Wu L."/>
            <person name="Ma J."/>
        </authorList>
    </citation>
    <scope>NUCLEOTIDE SEQUENCE [LARGE SCALE GENOMIC DNA]</scope>
    <source>
        <strain evidence="2 3">JCM 14303</strain>
    </source>
</reference>
<comment type="caution">
    <text evidence="2">The sequence shown here is derived from an EMBL/GenBank/DDBJ whole genome shotgun (WGS) entry which is preliminary data.</text>
</comment>
<evidence type="ECO:0000313" key="3">
    <source>
        <dbReference type="Proteomes" id="UP001500363"/>
    </source>
</evidence>
<dbReference type="InterPro" id="IPR024344">
    <property type="entry name" value="MDMPI_metal-binding"/>
</dbReference>
<dbReference type="InterPro" id="IPR034660">
    <property type="entry name" value="DinB/YfiT-like"/>
</dbReference>